<evidence type="ECO:0000313" key="2">
    <source>
        <dbReference type="Proteomes" id="UP000789833"/>
    </source>
</evidence>
<gene>
    <name evidence="1" type="ORF">BACCIP111883_00934</name>
</gene>
<dbReference type="EMBL" id="CAKJTJ010000003">
    <property type="protein sequence ID" value="CAG9620166.1"/>
    <property type="molecule type" value="Genomic_DNA"/>
</dbReference>
<proteinExistence type="predicted"/>
<reference evidence="1 2" key="1">
    <citation type="submission" date="2021-10" db="EMBL/GenBank/DDBJ databases">
        <authorList>
            <person name="Criscuolo A."/>
        </authorList>
    </citation>
    <scope>NUCLEOTIDE SEQUENCE [LARGE SCALE GENOMIC DNA]</scope>
    <source>
        <strain evidence="2">CIP 111883</strain>
    </source>
</reference>
<comment type="caution">
    <text evidence="1">The sequence shown here is derived from an EMBL/GenBank/DDBJ whole genome shotgun (WGS) entry which is preliminary data.</text>
</comment>
<accession>A0ABN8A8P4</accession>
<protein>
    <submittedName>
        <fullName evidence="1">Uncharacterized protein</fullName>
    </submittedName>
</protein>
<name>A0ABN8A8P4_9BACI</name>
<keyword evidence="2" id="KW-1185">Reference proteome</keyword>
<evidence type="ECO:0000313" key="1">
    <source>
        <dbReference type="EMBL" id="CAG9620166.1"/>
    </source>
</evidence>
<organism evidence="1 2">
    <name type="scientific">Sutcliffiella rhizosphaerae</name>
    <dbReference type="NCBI Taxonomy" id="2880967"/>
    <lineage>
        <taxon>Bacteria</taxon>
        <taxon>Bacillati</taxon>
        <taxon>Bacillota</taxon>
        <taxon>Bacilli</taxon>
        <taxon>Bacillales</taxon>
        <taxon>Bacillaceae</taxon>
        <taxon>Sutcliffiella</taxon>
    </lineage>
</organism>
<sequence>MEKGCSLEVNGNPLEIPGMSFLKNRKRAPFKSRMKPISRAAPMFSGLISFIDEQVDFSTEPRQLSTAARIFRRNHGSYRQSLGFIDENMPDIDEVT</sequence>
<dbReference type="Proteomes" id="UP000789833">
    <property type="component" value="Unassembled WGS sequence"/>
</dbReference>